<reference evidence="1 2" key="1">
    <citation type="journal article" date="2022" name="Hortic Res">
        <title>A haplotype resolved chromosomal level avocado genome allows analysis of novel avocado genes.</title>
        <authorList>
            <person name="Nath O."/>
            <person name="Fletcher S.J."/>
            <person name="Hayward A."/>
            <person name="Shaw L.M."/>
            <person name="Masouleh A.K."/>
            <person name="Furtado A."/>
            <person name="Henry R.J."/>
            <person name="Mitter N."/>
        </authorList>
    </citation>
    <scope>NUCLEOTIDE SEQUENCE [LARGE SCALE GENOMIC DNA]</scope>
    <source>
        <strain evidence="2">cv. Hass</strain>
    </source>
</reference>
<evidence type="ECO:0000313" key="1">
    <source>
        <dbReference type="EMBL" id="KAJ8622098.1"/>
    </source>
</evidence>
<proteinExistence type="predicted"/>
<evidence type="ECO:0000313" key="2">
    <source>
        <dbReference type="Proteomes" id="UP001234297"/>
    </source>
</evidence>
<comment type="caution">
    <text evidence="1">The sequence shown here is derived from an EMBL/GenBank/DDBJ whole genome shotgun (WGS) entry which is preliminary data.</text>
</comment>
<name>A0ACC2KM53_PERAE</name>
<dbReference type="EMBL" id="CM056818">
    <property type="protein sequence ID" value="KAJ8622098.1"/>
    <property type="molecule type" value="Genomic_DNA"/>
</dbReference>
<dbReference type="Proteomes" id="UP001234297">
    <property type="component" value="Chromosome 10"/>
</dbReference>
<organism evidence="1 2">
    <name type="scientific">Persea americana</name>
    <name type="common">Avocado</name>
    <dbReference type="NCBI Taxonomy" id="3435"/>
    <lineage>
        <taxon>Eukaryota</taxon>
        <taxon>Viridiplantae</taxon>
        <taxon>Streptophyta</taxon>
        <taxon>Embryophyta</taxon>
        <taxon>Tracheophyta</taxon>
        <taxon>Spermatophyta</taxon>
        <taxon>Magnoliopsida</taxon>
        <taxon>Magnoliidae</taxon>
        <taxon>Laurales</taxon>
        <taxon>Lauraceae</taxon>
        <taxon>Persea</taxon>
    </lineage>
</organism>
<protein>
    <submittedName>
        <fullName evidence="1">Uncharacterized protein</fullName>
    </submittedName>
</protein>
<sequence length="85" mass="9423">MVCCGTRGKYNFNRSARCGEFIVVNGTETIARACKDPSARINWDGVHYTEAANEWVFKQIADGAFSDPPIPLRMACHKEINPSTS</sequence>
<keyword evidence="2" id="KW-1185">Reference proteome</keyword>
<accession>A0ACC2KM53</accession>
<gene>
    <name evidence="1" type="ORF">MRB53_030627</name>
</gene>